<organism evidence="3">
    <name type="scientific">bioreactor metagenome</name>
    <dbReference type="NCBI Taxonomy" id="1076179"/>
    <lineage>
        <taxon>unclassified sequences</taxon>
        <taxon>metagenomes</taxon>
        <taxon>ecological metagenomes</taxon>
    </lineage>
</organism>
<evidence type="ECO:0000313" key="3">
    <source>
        <dbReference type="EMBL" id="MPL54764.1"/>
    </source>
</evidence>
<gene>
    <name evidence="3" type="ORF">SDC9_00230</name>
</gene>
<feature type="transmembrane region" description="Helical" evidence="2">
    <location>
        <begin position="115"/>
        <end position="140"/>
    </location>
</feature>
<accession>A0A644SJ86</accession>
<comment type="caution">
    <text evidence="3">The sequence shown here is derived from an EMBL/GenBank/DDBJ whole genome shotgun (WGS) entry which is preliminary data.</text>
</comment>
<feature type="transmembrane region" description="Helical" evidence="2">
    <location>
        <begin position="34"/>
        <end position="52"/>
    </location>
</feature>
<keyword evidence="1" id="KW-0175">Coiled coil</keyword>
<feature type="transmembrane region" description="Helical" evidence="2">
    <location>
        <begin position="7"/>
        <end position="28"/>
    </location>
</feature>
<dbReference type="AlphaFoldDB" id="A0A644SJ86"/>
<keyword evidence="2" id="KW-0812">Transmembrane</keyword>
<proteinExistence type="predicted"/>
<dbReference type="InterPro" id="IPR016024">
    <property type="entry name" value="ARM-type_fold"/>
</dbReference>
<protein>
    <submittedName>
        <fullName evidence="3">Uncharacterized protein</fullName>
    </submittedName>
</protein>
<feature type="transmembrane region" description="Helical" evidence="2">
    <location>
        <begin position="83"/>
        <end position="103"/>
    </location>
</feature>
<keyword evidence="2" id="KW-1133">Transmembrane helix</keyword>
<reference evidence="3" key="1">
    <citation type="submission" date="2019-08" db="EMBL/GenBank/DDBJ databases">
        <authorList>
            <person name="Kucharzyk K."/>
            <person name="Murdoch R.W."/>
            <person name="Higgins S."/>
            <person name="Loffler F."/>
        </authorList>
    </citation>
    <scope>NUCLEOTIDE SEQUENCE</scope>
</reference>
<keyword evidence="2" id="KW-0472">Membrane</keyword>
<name>A0A644SJ86_9ZZZZ</name>
<sequence>MKKDNSKWALIGIGIIGFIFLSLGVLLYIKKQSFLGVAIASFMGLSFIYVLISEIIYRKKSKIIINEKLVSEKTIIKQSLETFLLNFLGNLAITIFGGYLIYISEFSFLLLNFNFSFLIGLLFVAYYGFLCLKNVYYFFYKKKHLILSNRGIEFNQKLYSWSEIKNERIIEKEEYSNKYTYMMKYFSFRTKGNLHEFKLEDYHITDTELVQLLKIYRNRTSKNNTMNTQPNDFESILNYEEYLDLSLEEGEKYLKKVREIAEEKRNEIESYLITSTINSTSQHSLIYSALTEDFQKWKTLLSNEFIRLFEQAKKSSNYEDIFEALDEIMPDECPNSEEVKKVVYYLYNELNNSNKMIRHKAIWYISFWLDEDNYHKFPEIINRIKEKLNDNYWKIRWMANNFLMDYPNVNREEIKLNFWDKIKSKYGNPYSID</sequence>
<dbReference type="SUPFAM" id="SSF48371">
    <property type="entry name" value="ARM repeat"/>
    <property type="match status" value="1"/>
</dbReference>
<evidence type="ECO:0000256" key="1">
    <source>
        <dbReference type="SAM" id="Coils"/>
    </source>
</evidence>
<evidence type="ECO:0000256" key="2">
    <source>
        <dbReference type="SAM" id="Phobius"/>
    </source>
</evidence>
<feature type="coiled-coil region" evidence="1">
    <location>
        <begin position="247"/>
        <end position="274"/>
    </location>
</feature>
<dbReference type="EMBL" id="VSSQ01000001">
    <property type="protein sequence ID" value="MPL54764.1"/>
    <property type="molecule type" value="Genomic_DNA"/>
</dbReference>